<feature type="domain" description="DUF6396" evidence="2">
    <location>
        <begin position="285"/>
        <end position="327"/>
    </location>
</feature>
<evidence type="ECO:0000313" key="3">
    <source>
        <dbReference type="EMBL" id="AMP12330.1"/>
    </source>
</evidence>
<evidence type="ECO:0000313" key="4">
    <source>
        <dbReference type="Proteomes" id="UP000074914"/>
    </source>
</evidence>
<organism evidence="3 4">
    <name type="scientific">Collimonas pratensis</name>
    <dbReference type="NCBI Taxonomy" id="279113"/>
    <lineage>
        <taxon>Bacteria</taxon>
        <taxon>Pseudomonadati</taxon>
        <taxon>Pseudomonadota</taxon>
        <taxon>Betaproteobacteria</taxon>
        <taxon>Burkholderiales</taxon>
        <taxon>Oxalobacteraceae</taxon>
        <taxon>Collimonas</taxon>
    </lineage>
</organism>
<evidence type="ECO:0000259" key="2">
    <source>
        <dbReference type="Pfam" id="PF19933"/>
    </source>
</evidence>
<dbReference type="Pfam" id="PF08238">
    <property type="entry name" value="Sel1"/>
    <property type="match status" value="3"/>
</dbReference>
<name>A0ABM5Z0Q6_9BURK</name>
<dbReference type="InterPro" id="IPR045653">
    <property type="entry name" value="DUF6396"/>
</dbReference>
<dbReference type="InterPro" id="IPR050767">
    <property type="entry name" value="Sel1_AlgK"/>
</dbReference>
<protein>
    <submittedName>
        <fullName evidence="3">Sel1 repeat family protein</fullName>
    </submittedName>
</protein>
<keyword evidence="1" id="KW-0732">Signal</keyword>
<dbReference type="Gene3D" id="1.25.40.10">
    <property type="entry name" value="Tetratricopeptide repeat domain"/>
    <property type="match status" value="1"/>
</dbReference>
<feature type="chain" id="PRO_5045664691" evidence="1">
    <location>
        <begin position="34"/>
        <end position="339"/>
    </location>
</feature>
<keyword evidence="4" id="KW-1185">Reference proteome</keyword>
<dbReference type="Proteomes" id="UP000074914">
    <property type="component" value="Chromosome"/>
</dbReference>
<feature type="signal peptide" evidence="1">
    <location>
        <begin position="1"/>
        <end position="33"/>
    </location>
</feature>
<evidence type="ECO:0000256" key="1">
    <source>
        <dbReference type="SAM" id="SignalP"/>
    </source>
</evidence>
<dbReference type="SMART" id="SM00671">
    <property type="entry name" value="SEL1"/>
    <property type="match status" value="2"/>
</dbReference>
<accession>A0ABM5Z0Q6</accession>
<proteinExistence type="predicted"/>
<dbReference type="RefSeq" id="WP_062111246.1">
    <property type="nucleotide sequence ID" value="NZ_CP013236.1"/>
</dbReference>
<dbReference type="InterPro" id="IPR011990">
    <property type="entry name" value="TPR-like_helical_dom_sf"/>
</dbReference>
<dbReference type="PANTHER" id="PTHR11102">
    <property type="entry name" value="SEL-1-LIKE PROTEIN"/>
    <property type="match status" value="1"/>
</dbReference>
<dbReference type="InterPro" id="IPR006597">
    <property type="entry name" value="Sel1-like"/>
</dbReference>
<dbReference type="Pfam" id="PF19933">
    <property type="entry name" value="DUF6396"/>
    <property type="match status" value="1"/>
</dbReference>
<dbReference type="EMBL" id="CP013236">
    <property type="protein sequence ID" value="AMP12330.1"/>
    <property type="molecule type" value="Genomic_DNA"/>
</dbReference>
<gene>
    <name evidence="3" type="ORF">CPter291_0034</name>
</gene>
<reference evidence="3 4" key="1">
    <citation type="submission" date="2015-11" db="EMBL/GenBank/DDBJ databases">
        <title>Exploring the genomic traits of fungus-feeding bacterial genus Collimonas.</title>
        <authorList>
            <person name="Song C."/>
            <person name="Schmidt R."/>
            <person name="de Jager V."/>
            <person name="Krzyzanowska D."/>
            <person name="Jongedijk E."/>
            <person name="Cankar K."/>
            <person name="Beekwilder J."/>
            <person name="van Veen A."/>
            <person name="de Boer W."/>
            <person name="van Veen J.A."/>
            <person name="Garbeva P."/>
        </authorList>
    </citation>
    <scope>NUCLEOTIDE SEQUENCE [LARGE SCALE GENOMIC DNA]</scope>
    <source>
        <strain evidence="3 4">Ter291</strain>
    </source>
</reference>
<sequence length="339" mass="37799">MSKSPIKVTYKHIGISRRILAVFFLSISLSQMACSMDDKLPRNQIPELFHPHRTDFVCKHELTAAPALDPQAEVWYQEAVALDTPDLWKDDRNWPRIIELYTKASERKHWKAMNNLATLYQTGVWGLKDSSKVLVARNPKAAMALTEEAMRMGVPLAYAVMGNYYADGFVVKRDATAAWAFWQQAADMGSSYAQFTVGRSLNAAFDDPNHTFWGNSVIGIKMLECSFAQGNGDAALELGVTLRKKDKPRALHYLHEGVKFGNAGAASYLRGEFQEVGGLAPNGIDNARADRYEVFGDALEHNPDLRFPNLDKVLPLPPVKLPHWNGNKNDLLNAAKPAL</sequence>
<dbReference type="SUPFAM" id="SSF81901">
    <property type="entry name" value="HCP-like"/>
    <property type="match status" value="1"/>
</dbReference>